<organism evidence="8 9">
    <name type="scientific">Thermoflexibacter ruber</name>
    <dbReference type="NCBI Taxonomy" id="1003"/>
    <lineage>
        <taxon>Bacteria</taxon>
        <taxon>Pseudomonadati</taxon>
        <taxon>Bacteroidota</taxon>
        <taxon>Cytophagia</taxon>
        <taxon>Cytophagales</taxon>
        <taxon>Thermoflexibacteraceae</taxon>
        <taxon>Thermoflexibacter</taxon>
    </lineage>
</organism>
<dbReference type="EMBL" id="FONY01000006">
    <property type="protein sequence ID" value="SFE74422.1"/>
    <property type="molecule type" value="Genomic_DNA"/>
</dbReference>
<evidence type="ECO:0000313" key="9">
    <source>
        <dbReference type="Proteomes" id="UP000199513"/>
    </source>
</evidence>
<comment type="function">
    <text evidence="2 7">Catalyzes the formation of N(7)-methylguanine at position 46 (m7G46) in tRNA.</text>
</comment>
<reference evidence="9" key="1">
    <citation type="submission" date="2016-10" db="EMBL/GenBank/DDBJ databases">
        <authorList>
            <person name="Varghese N."/>
            <person name="Submissions S."/>
        </authorList>
    </citation>
    <scope>NUCLEOTIDE SEQUENCE [LARGE SCALE GENOMIC DNA]</scope>
    <source>
        <strain>GEY</strain>
        <strain evidence="9">DSM 9560</strain>
    </source>
</reference>
<dbReference type="GO" id="GO:0043527">
    <property type="term" value="C:tRNA methyltransferase complex"/>
    <property type="evidence" value="ECO:0007669"/>
    <property type="project" value="TreeGrafter"/>
</dbReference>
<feature type="binding site" evidence="7">
    <location>
        <position position="47"/>
    </location>
    <ligand>
        <name>S-adenosyl-L-methionine</name>
        <dbReference type="ChEBI" id="CHEBI:59789"/>
    </ligand>
</feature>
<evidence type="ECO:0000256" key="7">
    <source>
        <dbReference type="HAMAP-Rule" id="MF_01057"/>
    </source>
</evidence>
<dbReference type="PANTHER" id="PTHR23417">
    <property type="entry name" value="3-DEOXY-D-MANNO-OCTULOSONIC-ACID TRANSFERASE/TRNA GUANINE-N 7 - -METHYLTRANSFERASE"/>
    <property type="match status" value="1"/>
</dbReference>
<accession>A0A1I2D1M7</accession>
<dbReference type="PROSITE" id="PS51625">
    <property type="entry name" value="SAM_MT_TRMB"/>
    <property type="match status" value="1"/>
</dbReference>
<feature type="binding site" evidence="7">
    <location>
        <begin position="202"/>
        <end position="205"/>
    </location>
    <ligand>
        <name>substrate</name>
    </ligand>
</feature>
<comment type="catalytic activity">
    <reaction evidence="1 7">
        <text>guanosine(46) in tRNA + S-adenosyl-L-methionine = N(7)-methylguanosine(46) in tRNA + S-adenosyl-L-homocysteine</text>
        <dbReference type="Rhea" id="RHEA:42708"/>
        <dbReference type="Rhea" id="RHEA-COMP:10188"/>
        <dbReference type="Rhea" id="RHEA-COMP:10189"/>
        <dbReference type="ChEBI" id="CHEBI:57856"/>
        <dbReference type="ChEBI" id="CHEBI:59789"/>
        <dbReference type="ChEBI" id="CHEBI:74269"/>
        <dbReference type="ChEBI" id="CHEBI:74480"/>
        <dbReference type="EC" id="2.1.1.33"/>
    </reaction>
</comment>
<dbReference type="OrthoDB" id="9802090at2"/>
<dbReference type="RefSeq" id="WP_091540852.1">
    <property type="nucleotide sequence ID" value="NZ_FONY01000006.1"/>
</dbReference>
<dbReference type="UniPathway" id="UPA00989"/>
<evidence type="ECO:0000313" key="8">
    <source>
        <dbReference type="EMBL" id="SFE74422.1"/>
    </source>
</evidence>
<keyword evidence="9" id="KW-1185">Reference proteome</keyword>
<keyword evidence="3 7" id="KW-0489">Methyltransferase</keyword>
<keyword evidence="5 7" id="KW-0949">S-adenosyl-L-methionine</keyword>
<evidence type="ECO:0000256" key="2">
    <source>
        <dbReference type="ARBA" id="ARBA00003015"/>
    </source>
</evidence>
<dbReference type="NCBIfam" id="NF001080">
    <property type="entry name" value="PRK00121.2-2"/>
    <property type="match status" value="1"/>
</dbReference>
<name>A0A1I2D1M7_9BACT</name>
<evidence type="ECO:0000256" key="6">
    <source>
        <dbReference type="ARBA" id="ARBA00022694"/>
    </source>
</evidence>
<feature type="binding site" evidence="7">
    <location>
        <position position="157"/>
    </location>
    <ligand>
        <name>substrate</name>
    </ligand>
</feature>
<dbReference type="AlphaFoldDB" id="A0A1I2D1M7"/>
<protein>
    <recommendedName>
        <fullName evidence="7">tRNA (guanine-N(7)-)-methyltransferase</fullName>
        <ecNumber evidence="7">2.1.1.33</ecNumber>
    </recommendedName>
    <alternativeName>
        <fullName evidence="7">tRNA (guanine(46)-N(7))-methyltransferase</fullName>
    </alternativeName>
    <alternativeName>
        <fullName evidence="7">tRNA(m7G46)-methyltransferase</fullName>
    </alternativeName>
</protein>
<feature type="binding site" evidence="7">
    <location>
        <position position="72"/>
    </location>
    <ligand>
        <name>S-adenosyl-L-methionine</name>
        <dbReference type="ChEBI" id="CHEBI:59789"/>
    </ligand>
</feature>
<dbReference type="InterPro" id="IPR055361">
    <property type="entry name" value="tRNA_methyltr_TrmB_bact"/>
</dbReference>
<dbReference type="HAMAP" id="MF_01057">
    <property type="entry name" value="tRNA_methyltr_TrmB"/>
    <property type="match status" value="1"/>
</dbReference>
<dbReference type="NCBIfam" id="TIGR00091">
    <property type="entry name" value="tRNA (guanosine(46)-N7)-methyltransferase TrmB"/>
    <property type="match status" value="1"/>
</dbReference>
<dbReference type="InterPro" id="IPR029063">
    <property type="entry name" value="SAM-dependent_MTases_sf"/>
</dbReference>
<evidence type="ECO:0000256" key="4">
    <source>
        <dbReference type="ARBA" id="ARBA00022679"/>
    </source>
</evidence>
<dbReference type="EC" id="2.1.1.33" evidence="7"/>
<dbReference type="InterPro" id="IPR003358">
    <property type="entry name" value="tRNA_(Gua-N-7)_MeTrfase_Trmb"/>
</dbReference>
<dbReference type="Proteomes" id="UP000199513">
    <property type="component" value="Unassembled WGS sequence"/>
</dbReference>
<keyword evidence="6 7" id="KW-0819">tRNA processing</keyword>
<evidence type="ECO:0000256" key="3">
    <source>
        <dbReference type="ARBA" id="ARBA00022603"/>
    </source>
</evidence>
<dbReference type="SUPFAM" id="SSF53335">
    <property type="entry name" value="S-adenosyl-L-methionine-dependent methyltransferases"/>
    <property type="match status" value="1"/>
</dbReference>
<keyword evidence="4 7" id="KW-0808">Transferase</keyword>
<feature type="binding site" evidence="7">
    <location>
        <position position="125"/>
    </location>
    <ligand>
        <name>substrate</name>
    </ligand>
</feature>
<comment type="similarity">
    <text evidence="7">Belongs to the class I-like SAM-binding methyltransferase superfamily. TrmB family.</text>
</comment>
<dbReference type="PANTHER" id="PTHR23417:SF14">
    <property type="entry name" value="PENTACOTRIPEPTIDE-REPEAT REGION OF PRORP DOMAIN-CONTAINING PROTEIN"/>
    <property type="match status" value="1"/>
</dbReference>
<dbReference type="Pfam" id="PF02390">
    <property type="entry name" value="Methyltransf_4"/>
    <property type="match status" value="1"/>
</dbReference>
<feature type="binding site" evidence="7">
    <location>
        <position position="121"/>
    </location>
    <ligand>
        <name>S-adenosyl-L-methionine</name>
        <dbReference type="ChEBI" id="CHEBI:59789"/>
    </ligand>
</feature>
<dbReference type="STRING" id="1003.SAMN04488541_100622"/>
<gene>
    <name evidence="7" type="primary">trmB</name>
    <name evidence="8" type="ORF">SAMN04488541_100622</name>
</gene>
<dbReference type="Gene3D" id="3.40.50.150">
    <property type="entry name" value="Vaccinia Virus protein VP39"/>
    <property type="match status" value="1"/>
</dbReference>
<proteinExistence type="inferred from homology"/>
<evidence type="ECO:0000256" key="1">
    <source>
        <dbReference type="ARBA" id="ARBA00000142"/>
    </source>
</evidence>
<comment type="caution">
    <text evidence="7">Lacks conserved residue(s) required for the propagation of feature annotation.</text>
</comment>
<evidence type="ECO:0000256" key="5">
    <source>
        <dbReference type="ARBA" id="ARBA00022691"/>
    </source>
</evidence>
<sequence>MSRKKLQRFEENQQNERVIQAGKPNYQTIKGKWHSDFFKNNNPIVLELACGRGEYSVALAQKFPEKNFIGVDLKGARIWKGAVTADKLRLKNVGFLRTIIENLDQFFEQGEVSEIWLIHPDPQPKLRDAKRRLTSPRFLNLYRQIGKPDMWVRLKTDSELLYQYTLEILENEAISDLVHTDNLYESPLLADHLDINQQAIKTKYENHFSEKGHSIHYIKFKLKEAATNSNP</sequence>
<comment type="pathway">
    <text evidence="7">tRNA modification; N(7)-methylguanine-tRNA biosynthesis.</text>
</comment>
<dbReference type="GO" id="GO:0008176">
    <property type="term" value="F:tRNA (guanine(46)-N7)-methyltransferase activity"/>
    <property type="evidence" value="ECO:0007669"/>
    <property type="project" value="UniProtKB-UniRule"/>
</dbReference>